<evidence type="ECO:0000256" key="5">
    <source>
        <dbReference type="SAM" id="MobiDB-lite"/>
    </source>
</evidence>
<reference evidence="7 8" key="1">
    <citation type="submission" date="2020-12" db="EMBL/GenBank/DDBJ databases">
        <title>Metabolic potential, ecology and presence of endohyphal bacteria is reflected in genomic diversity of Mucoromycotina.</title>
        <authorList>
            <person name="Muszewska A."/>
            <person name="Okrasinska A."/>
            <person name="Steczkiewicz K."/>
            <person name="Drgas O."/>
            <person name="Orlowska M."/>
            <person name="Perlinska-Lenart U."/>
            <person name="Aleksandrzak-Piekarczyk T."/>
            <person name="Szatraj K."/>
            <person name="Zielenkiewicz U."/>
            <person name="Pilsyk S."/>
            <person name="Malc E."/>
            <person name="Mieczkowski P."/>
            <person name="Kruszewska J.S."/>
            <person name="Biernat P."/>
            <person name="Pawlowska J."/>
        </authorList>
    </citation>
    <scope>NUCLEOTIDE SEQUENCE [LARGE SCALE GENOMIC DNA]</scope>
    <source>
        <strain evidence="7 8">CBS 142.35</strain>
    </source>
</reference>
<name>A0A8H7VSB8_9FUNG</name>
<dbReference type="PANTHER" id="PTHR24346:SF77">
    <property type="entry name" value="SERINE THREONINE PROTEIN KINASE"/>
    <property type="match status" value="1"/>
</dbReference>
<evidence type="ECO:0000256" key="3">
    <source>
        <dbReference type="PROSITE-ProRule" id="PRU10141"/>
    </source>
</evidence>
<dbReference type="GO" id="GO:0035556">
    <property type="term" value="P:intracellular signal transduction"/>
    <property type="evidence" value="ECO:0007669"/>
    <property type="project" value="TreeGrafter"/>
</dbReference>
<organism evidence="7 8">
    <name type="scientific">Circinella minor</name>
    <dbReference type="NCBI Taxonomy" id="1195481"/>
    <lineage>
        <taxon>Eukaryota</taxon>
        <taxon>Fungi</taxon>
        <taxon>Fungi incertae sedis</taxon>
        <taxon>Mucoromycota</taxon>
        <taxon>Mucoromycotina</taxon>
        <taxon>Mucoromycetes</taxon>
        <taxon>Mucorales</taxon>
        <taxon>Lichtheimiaceae</taxon>
        <taxon>Circinella</taxon>
    </lineage>
</organism>
<dbReference type="PROSITE" id="PS00107">
    <property type="entry name" value="PROTEIN_KINASE_ATP"/>
    <property type="match status" value="1"/>
</dbReference>
<dbReference type="AlphaFoldDB" id="A0A8H7VSB8"/>
<dbReference type="GO" id="GO:0005516">
    <property type="term" value="F:calmodulin binding"/>
    <property type="evidence" value="ECO:0007669"/>
    <property type="project" value="TreeGrafter"/>
</dbReference>
<proteinExistence type="inferred from homology"/>
<feature type="region of interest" description="Disordered" evidence="5">
    <location>
        <begin position="1"/>
        <end position="33"/>
    </location>
</feature>
<sequence length="468" mass="52320">MHLTVSSDEERTQPASPKPTASTSRTKSRPGSIVVETLGAKTCETKDGRKINNYLLKREIGRGAFGTVHLGIDTNTGTEYAIKEFSKSRLRRKEQSAMLRRPGPRGRGRGRIMGLGVGRSGTPMKSNPLDLVRGEMAILKKLNHPNMVKLYEVLDDPSDDSLYMVFEMAHKGVLMSIEADKTATPYSTEMARRFFREIILGIEYLHNNEIAHRDIKPDNLLLTKDGELKIVDFGVSEMFHKGDDGMKKSAGSPAFMAPELCIPSHGEVSGKAADIWSMGITLYCLIYGRPPFMSHNIVELMSMISNDSIEHKGDLDLDLLDLLQRLLEKNPEERITMPEIRVHPWVTKHGEDPMISEEENCQMVVTEVTEEEINNAISSIASIFTVMKAVSKFKRHSRSLSQHSLNKMMDEVHKADNLKQLSNITTTSPTSEKRLKSSTSNSTASDEDDKDVEKLKESTEALNITCPE</sequence>
<evidence type="ECO:0000259" key="6">
    <source>
        <dbReference type="PROSITE" id="PS50011"/>
    </source>
</evidence>
<keyword evidence="8" id="KW-1185">Reference proteome</keyword>
<evidence type="ECO:0000313" key="8">
    <source>
        <dbReference type="Proteomes" id="UP000646827"/>
    </source>
</evidence>
<dbReference type="InterPro" id="IPR017441">
    <property type="entry name" value="Protein_kinase_ATP_BS"/>
</dbReference>
<keyword evidence="4" id="KW-0418">Kinase</keyword>
<dbReference type="Gene3D" id="1.10.510.10">
    <property type="entry name" value="Transferase(Phosphotransferase) domain 1"/>
    <property type="match status" value="1"/>
</dbReference>
<dbReference type="EMBL" id="JAEPRB010000011">
    <property type="protein sequence ID" value="KAG2226973.1"/>
    <property type="molecule type" value="Genomic_DNA"/>
</dbReference>
<evidence type="ECO:0000256" key="1">
    <source>
        <dbReference type="ARBA" id="ARBA00022741"/>
    </source>
</evidence>
<dbReference type="Proteomes" id="UP000646827">
    <property type="component" value="Unassembled WGS sequence"/>
</dbReference>
<dbReference type="GO" id="GO:0005737">
    <property type="term" value="C:cytoplasm"/>
    <property type="evidence" value="ECO:0007669"/>
    <property type="project" value="TreeGrafter"/>
</dbReference>
<comment type="similarity">
    <text evidence="4">Belongs to the protein kinase superfamily.</text>
</comment>
<dbReference type="GO" id="GO:0005524">
    <property type="term" value="F:ATP binding"/>
    <property type="evidence" value="ECO:0007669"/>
    <property type="project" value="UniProtKB-UniRule"/>
</dbReference>
<dbReference type="OrthoDB" id="68483at2759"/>
<gene>
    <name evidence="7" type="ORF">INT45_006380</name>
</gene>
<dbReference type="FunFam" id="1.10.510.10:FF:000571">
    <property type="entry name" value="Maternal embryonic leucine zipper kinase"/>
    <property type="match status" value="1"/>
</dbReference>
<feature type="region of interest" description="Disordered" evidence="5">
    <location>
        <begin position="417"/>
        <end position="468"/>
    </location>
</feature>
<keyword evidence="4" id="KW-0723">Serine/threonine-protein kinase</keyword>
<dbReference type="PANTHER" id="PTHR24346">
    <property type="entry name" value="MAP/MICROTUBULE AFFINITY-REGULATING KINASE"/>
    <property type="match status" value="1"/>
</dbReference>
<dbReference type="CDD" id="cd14008">
    <property type="entry name" value="STKc_LKB1_CaMKK"/>
    <property type="match status" value="1"/>
</dbReference>
<keyword evidence="4" id="KW-0808">Transferase</keyword>
<dbReference type="SUPFAM" id="SSF56112">
    <property type="entry name" value="Protein kinase-like (PK-like)"/>
    <property type="match status" value="1"/>
</dbReference>
<feature type="domain" description="Protein kinase" evidence="6">
    <location>
        <begin position="54"/>
        <end position="346"/>
    </location>
</feature>
<evidence type="ECO:0000256" key="4">
    <source>
        <dbReference type="RuleBase" id="RU000304"/>
    </source>
</evidence>
<dbReference type="PROSITE" id="PS00108">
    <property type="entry name" value="PROTEIN_KINASE_ST"/>
    <property type="match status" value="1"/>
</dbReference>
<accession>A0A8H7VSB8</accession>
<dbReference type="GO" id="GO:0004683">
    <property type="term" value="F:calcium/calmodulin-dependent protein kinase activity"/>
    <property type="evidence" value="ECO:0007669"/>
    <property type="project" value="TreeGrafter"/>
</dbReference>
<evidence type="ECO:0000256" key="2">
    <source>
        <dbReference type="ARBA" id="ARBA00022840"/>
    </source>
</evidence>
<dbReference type="InterPro" id="IPR011009">
    <property type="entry name" value="Kinase-like_dom_sf"/>
</dbReference>
<feature type="binding site" evidence="3">
    <location>
        <position position="83"/>
    </location>
    <ligand>
        <name>ATP</name>
        <dbReference type="ChEBI" id="CHEBI:30616"/>
    </ligand>
</feature>
<dbReference type="Pfam" id="PF00069">
    <property type="entry name" value="Pkinase"/>
    <property type="match status" value="1"/>
</dbReference>
<feature type="region of interest" description="Disordered" evidence="5">
    <location>
        <begin position="91"/>
        <end position="119"/>
    </location>
</feature>
<dbReference type="PROSITE" id="PS50011">
    <property type="entry name" value="PROTEIN_KINASE_DOM"/>
    <property type="match status" value="1"/>
</dbReference>
<keyword evidence="2 3" id="KW-0067">ATP-binding</keyword>
<comment type="caution">
    <text evidence="7">The sequence shown here is derived from an EMBL/GenBank/DDBJ whole genome shotgun (WGS) entry which is preliminary data.</text>
</comment>
<protein>
    <recommendedName>
        <fullName evidence="6">Protein kinase domain-containing protein</fullName>
    </recommendedName>
</protein>
<dbReference type="InterPro" id="IPR000719">
    <property type="entry name" value="Prot_kinase_dom"/>
</dbReference>
<dbReference type="Gene3D" id="3.30.200.20">
    <property type="entry name" value="Phosphorylase Kinase, domain 1"/>
    <property type="match status" value="1"/>
</dbReference>
<keyword evidence="1 3" id="KW-0547">Nucleotide-binding</keyword>
<evidence type="ECO:0000313" key="7">
    <source>
        <dbReference type="EMBL" id="KAG2226973.1"/>
    </source>
</evidence>
<feature type="compositionally biased region" description="Polar residues" evidence="5">
    <location>
        <begin position="419"/>
        <end position="430"/>
    </location>
</feature>
<dbReference type="SMART" id="SM00220">
    <property type="entry name" value="S_TKc"/>
    <property type="match status" value="1"/>
</dbReference>
<feature type="compositionally biased region" description="Polar residues" evidence="5">
    <location>
        <begin position="13"/>
        <end position="25"/>
    </location>
</feature>
<dbReference type="InterPro" id="IPR008271">
    <property type="entry name" value="Ser/Thr_kinase_AS"/>
</dbReference>